<accession>A0A1A9ZK77</accession>
<sequence length="73" mass="8747">MEICYKTLFKISKSMGLTSDNGECFYERPLRILFSFSHNKYLLYKVPESSWKLCNAMPAKNTKEYPHYKRNKQ</sequence>
<dbReference type="EnsemblMetazoa" id="GPAI017418-RA">
    <property type="protein sequence ID" value="GPAI017418-PA"/>
    <property type="gene ID" value="GPAI017418"/>
</dbReference>
<evidence type="ECO:0000313" key="1">
    <source>
        <dbReference type="EnsemblMetazoa" id="GPAI017418-PA"/>
    </source>
</evidence>
<protein>
    <submittedName>
        <fullName evidence="1">Uncharacterized protein</fullName>
    </submittedName>
</protein>
<name>A0A1A9ZK77_GLOPL</name>
<dbReference type="AlphaFoldDB" id="A0A1A9ZK77"/>
<reference evidence="1" key="2">
    <citation type="submission" date="2020-05" db="UniProtKB">
        <authorList>
            <consortium name="EnsemblMetazoa"/>
        </authorList>
    </citation>
    <scope>IDENTIFICATION</scope>
    <source>
        <strain evidence="1">IAEA</strain>
    </source>
</reference>
<evidence type="ECO:0000313" key="2">
    <source>
        <dbReference type="Proteomes" id="UP000092445"/>
    </source>
</evidence>
<proteinExistence type="predicted"/>
<organism evidence="1 2">
    <name type="scientific">Glossina pallidipes</name>
    <name type="common">Tsetse fly</name>
    <dbReference type="NCBI Taxonomy" id="7398"/>
    <lineage>
        <taxon>Eukaryota</taxon>
        <taxon>Metazoa</taxon>
        <taxon>Ecdysozoa</taxon>
        <taxon>Arthropoda</taxon>
        <taxon>Hexapoda</taxon>
        <taxon>Insecta</taxon>
        <taxon>Pterygota</taxon>
        <taxon>Neoptera</taxon>
        <taxon>Endopterygota</taxon>
        <taxon>Diptera</taxon>
        <taxon>Brachycera</taxon>
        <taxon>Muscomorpha</taxon>
        <taxon>Hippoboscoidea</taxon>
        <taxon>Glossinidae</taxon>
        <taxon>Glossina</taxon>
    </lineage>
</organism>
<dbReference type="Proteomes" id="UP000092445">
    <property type="component" value="Unassembled WGS sequence"/>
</dbReference>
<keyword evidence="2" id="KW-1185">Reference proteome</keyword>
<reference evidence="2" key="1">
    <citation type="submission" date="2014-03" db="EMBL/GenBank/DDBJ databases">
        <authorList>
            <person name="Aksoy S."/>
            <person name="Warren W."/>
            <person name="Wilson R.K."/>
        </authorList>
    </citation>
    <scope>NUCLEOTIDE SEQUENCE [LARGE SCALE GENOMIC DNA]</scope>
    <source>
        <strain evidence="2">IAEA</strain>
    </source>
</reference>
<dbReference type="VEuPathDB" id="VectorBase:GPAI017418"/>